<proteinExistence type="predicted"/>
<evidence type="ECO:0000313" key="2">
    <source>
        <dbReference type="EMBL" id="QHT85861.1"/>
    </source>
</evidence>
<feature type="region of interest" description="Disordered" evidence="1">
    <location>
        <begin position="384"/>
        <end position="417"/>
    </location>
</feature>
<accession>A0A6C0HYN8</accession>
<evidence type="ECO:0000256" key="1">
    <source>
        <dbReference type="SAM" id="MobiDB-lite"/>
    </source>
</evidence>
<dbReference type="EMBL" id="MN740048">
    <property type="protein sequence ID" value="QHT85861.1"/>
    <property type="molecule type" value="Genomic_DNA"/>
</dbReference>
<feature type="compositionally biased region" description="Low complexity" evidence="1">
    <location>
        <begin position="395"/>
        <end position="411"/>
    </location>
</feature>
<reference evidence="2" key="1">
    <citation type="journal article" date="2020" name="Nature">
        <title>Giant virus diversity and host interactions through global metagenomics.</title>
        <authorList>
            <person name="Schulz F."/>
            <person name="Roux S."/>
            <person name="Paez-Espino D."/>
            <person name="Jungbluth S."/>
            <person name="Walsh D.A."/>
            <person name="Denef V.J."/>
            <person name="McMahon K.D."/>
            <person name="Konstantinidis K.T."/>
            <person name="Eloe-Fadrosh E.A."/>
            <person name="Kyrpides N.C."/>
            <person name="Woyke T."/>
        </authorList>
    </citation>
    <scope>NUCLEOTIDE SEQUENCE</scope>
    <source>
        <strain evidence="2">GVMAG-M-3300023184-182</strain>
    </source>
</reference>
<protein>
    <submittedName>
        <fullName evidence="2">Uncharacterized protein</fullName>
    </submittedName>
</protein>
<organism evidence="2">
    <name type="scientific">viral metagenome</name>
    <dbReference type="NCBI Taxonomy" id="1070528"/>
    <lineage>
        <taxon>unclassified sequences</taxon>
        <taxon>metagenomes</taxon>
        <taxon>organismal metagenomes</taxon>
    </lineage>
</organism>
<dbReference type="AlphaFoldDB" id="A0A6C0HYN8"/>
<name>A0A6C0HYN8_9ZZZZ</name>
<sequence>MQYDPYILRTLYLNILEKDFIENNGISNRNIPKETPNFMGYVFTYMIWNFWLKYNNTTRIEGFKKMVENTFMTQKDLEDLYLINSRVSKIWESFKTIVKKWRWKRAKIYNTEDLYMNDIREGQKNSITILKNNTKYVFGLKELIGNFNRQLSNSCNMFVEPLPCKNPYTNECFNKSDLYNIYFAIKESTFLMPKLIHDYFLSDFCLSKFMNENENIIHENYVENYTNNITNDILINIIKEMLTEHKINCIKIHKDFPKSLLRDKMTPYLKLYFINKLSKNKWKKAESYIKLHKMLHELANYSPAFGRKKYISTKLKNNMKTYLNFYYDDKMPKINDISLSEFMKNHLELNMRDTNNILIHYDIIINQIRGSFVNRQLISSRYETNNETNNEEDNSLNISDSDSDSDSGSNESDFEEA</sequence>